<organism evidence="10 11">
    <name type="scientific">Plutella xylostella</name>
    <name type="common">Diamondback moth</name>
    <name type="synonym">Plutella maculipennis</name>
    <dbReference type="NCBI Taxonomy" id="51655"/>
    <lineage>
        <taxon>Eukaryota</taxon>
        <taxon>Metazoa</taxon>
        <taxon>Ecdysozoa</taxon>
        <taxon>Arthropoda</taxon>
        <taxon>Hexapoda</taxon>
        <taxon>Insecta</taxon>
        <taxon>Pterygota</taxon>
        <taxon>Neoptera</taxon>
        <taxon>Endopterygota</taxon>
        <taxon>Lepidoptera</taxon>
        <taxon>Glossata</taxon>
        <taxon>Ditrysia</taxon>
        <taxon>Yponomeutoidea</taxon>
        <taxon>Plutellidae</taxon>
        <taxon>Plutella</taxon>
    </lineage>
</organism>
<dbReference type="EMBL" id="JAHIBW010000012">
    <property type="protein sequence ID" value="KAG7305895.1"/>
    <property type="molecule type" value="Genomic_DNA"/>
</dbReference>
<protein>
    <recommendedName>
        <fullName evidence="8">Large ribosomal subunit protein mL38</fullName>
    </recommendedName>
    <alternativeName>
        <fullName evidence="9">39S ribosomal protein L38, mitochondrial</fullName>
    </alternativeName>
</protein>
<evidence type="ECO:0000313" key="10">
    <source>
        <dbReference type="EMBL" id="KAG7305895.1"/>
    </source>
</evidence>
<evidence type="ECO:0000256" key="8">
    <source>
        <dbReference type="ARBA" id="ARBA00039444"/>
    </source>
</evidence>
<gene>
    <name evidence="10" type="ORF">JYU34_008446</name>
</gene>
<evidence type="ECO:0000256" key="4">
    <source>
        <dbReference type="ARBA" id="ARBA00023054"/>
    </source>
</evidence>
<keyword evidence="6" id="KW-0687">Ribonucleoprotein</keyword>
<dbReference type="Gene3D" id="3.90.280.10">
    <property type="entry name" value="PEBP-like"/>
    <property type="match status" value="1"/>
</dbReference>
<dbReference type="InterPro" id="IPR035810">
    <property type="entry name" value="PEBP_euk"/>
</dbReference>
<name>A0ABQ7QM73_PLUXY</name>
<evidence type="ECO:0000256" key="3">
    <source>
        <dbReference type="ARBA" id="ARBA00022980"/>
    </source>
</evidence>
<proteinExistence type="inferred from homology"/>
<dbReference type="PANTHER" id="PTHR11362:SF133">
    <property type="entry name" value="LARGE RIBOSOMAL SUBUNIT PROTEIN ML38"/>
    <property type="match status" value="1"/>
</dbReference>
<evidence type="ECO:0000256" key="2">
    <source>
        <dbReference type="ARBA" id="ARBA00022946"/>
    </source>
</evidence>
<dbReference type="InterPro" id="IPR036610">
    <property type="entry name" value="PEBP-like_sf"/>
</dbReference>
<keyword evidence="4" id="KW-0175">Coiled coil</keyword>
<keyword evidence="11" id="KW-1185">Reference proteome</keyword>
<dbReference type="SUPFAM" id="SSF49777">
    <property type="entry name" value="PEBP-like"/>
    <property type="match status" value="1"/>
</dbReference>
<evidence type="ECO:0000256" key="9">
    <source>
        <dbReference type="ARBA" id="ARBA00041206"/>
    </source>
</evidence>
<reference evidence="10 11" key="1">
    <citation type="submission" date="2021-06" db="EMBL/GenBank/DDBJ databases">
        <title>A haploid diamondback moth (Plutella xylostella L.) genome assembly resolves 31 chromosomes and identifies a diamide resistance mutation.</title>
        <authorList>
            <person name="Ward C.M."/>
            <person name="Perry K.D."/>
            <person name="Baker G."/>
            <person name="Powis K."/>
            <person name="Heckel D.G."/>
            <person name="Baxter S.W."/>
        </authorList>
    </citation>
    <scope>NUCLEOTIDE SEQUENCE [LARGE SCALE GENOMIC DNA]</scope>
    <source>
        <strain evidence="10 11">LV</strain>
        <tissue evidence="10">Single pupa</tissue>
    </source>
</reference>
<dbReference type="Pfam" id="PF01161">
    <property type="entry name" value="PBP"/>
    <property type="match status" value="1"/>
</dbReference>
<evidence type="ECO:0000256" key="7">
    <source>
        <dbReference type="ARBA" id="ARBA00038016"/>
    </source>
</evidence>
<evidence type="ECO:0000256" key="5">
    <source>
        <dbReference type="ARBA" id="ARBA00023128"/>
    </source>
</evidence>
<keyword evidence="2" id="KW-0809">Transit peptide</keyword>
<dbReference type="CDD" id="cd00866">
    <property type="entry name" value="PEBP_euk"/>
    <property type="match status" value="1"/>
</dbReference>
<keyword evidence="3" id="KW-0689">Ribosomal protein</keyword>
<dbReference type="Proteomes" id="UP000823941">
    <property type="component" value="Chromosome 12"/>
</dbReference>
<sequence>MLNSFRAAVVNIQYQQVRLGHRVRGKAPTVARSLKERLDELNYKDELYTAKVDIGFPKLRKPSKEVRTERLTHLKKLKADKNLEQMARDHKIKVDKDQVRQVWLETAGPVHKKNIAEHYGIFEHLYGEGYFLPLLNLEVFYDLKDGSCLPVYTGNVIKPLEAKEVPTVLFEADGNDMWTLALTSLDGHLTESDKEYVHWLVANIPGNCVEKGDTLVEYLQPFPLKGTGYHRYAFVLYKQDGRVEYDIPKVTKPALEDRTFVTREWYKKYQDKITPAGLAFYQSDWDLSVKEFFHKTLNTKEPVFEYDFPAPYIRPQEWFPRRKPFNLYMDKYRDPQQINKEYLLRKLKDLDPFKKPPAPLRFPNAHPLPKEMPSWLKLHEKKIRLGRGRINEV</sequence>
<evidence type="ECO:0000256" key="6">
    <source>
        <dbReference type="ARBA" id="ARBA00023274"/>
    </source>
</evidence>
<dbReference type="InterPro" id="IPR008914">
    <property type="entry name" value="PEBP"/>
</dbReference>
<keyword evidence="5" id="KW-0496">Mitochondrion</keyword>
<evidence type="ECO:0000256" key="1">
    <source>
        <dbReference type="ARBA" id="ARBA00004173"/>
    </source>
</evidence>
<comment type="subcellular location">
    <subcellularLocation>
        <location evidence="1">Mitochondrion</location>
    </subcellularLocation>
</comment>
<comment type="similarity">
    <text evidence="7">Belongs to the phosphatidylethanolamine-binding protein family. Mitochondrion-specific ribosomal protein mL38 subfamily.</text>
</comment>
<comment type="caution">
    <text evidence="10">The sequence shown here is derived from an EMBL/GenBank/DDBJ whole genome shotgun (WGS) entry which is preliminary data.</text>
</comment>
<evidence type="ECO:0000313" key="11">
    <source>
        <dbReference type="Proteomes" id="UP000823941"/>
    </source>
</evidence>
<accession>A0ABQ7QM73</accession>
<dbReference type="PANTHER" id="PTHR11362">
    <property type="entry name" value="PHOSPHATIDYLETHANOLAMINE-BINDING PROTEIN"/>
    <property type="match status" value="1"/>
</dbReference>